<keyword evidence="1" id="KW-1133">Transmembrane helix</keyword>
<dbReference type="EMBL" id="UOEZ01000085">
    <property type="protein sequence ID" value="VAW39294.1"/>
    <property type="molecule type" value="Genomic_DNA"/>
</dbReference>
<sequence>MFNKIKYILFVLMGLSLVIDVFMPRAHVYYWWDNVPAFYALLALASTVLLLVVSNKIADLFLRRKEDYYD</sequence>
<name>A0A3B0W6K4_9ZZZZ</name>
<organism evidence="2">
    <name type="scientific">hydrothermal vent metagenome</name>
    <dbReference type="NCBI Taxonomy" id="652676"/>
    <lineage>
        <taxon>unclassified sequences</taxon>
        <taxon>metagenomes</taxon>
        <taxon>ecological metagenomes</taxon>
    </lineage>
</organism>
<feature type="transmembrane region" description="Helical" evidence="1">
    <location>
        <begin position="7"/>
        <end position="32"/>
    </location>
</feature>
<dbReference type="AlphaFoldDB" id="A0A3B0W6K4"/>
<evidence type="ECO:0000256" key="1">
    <source>
        <dbReference type="SAM" id="Phobius"/>
    </source>
</evidence>
<accession>A0A3B0W6K4</accession>
<evidence type="ECO:0000313" key="2">
    <source>
        <dbReference type="EMBL" id="VAW39294.1"/>
    </source>
</evidence>
<gene>
    <name evidence="2" type="ORF">MNBD_DELTA02-1082</name>
</gene>
<keyword evidence="1" id="KW-0812">Transmembrane</keyword>
<feature type="transmembrane region" description="Helical" evidence="1">
    <location>
        <begin position="38"/>
        <end position="58"/>
    </location>
</feature>
<protein>
    <submittedName>
        <fullName evidence="2">Uncharacterized protein</fullName>
    </submittedName>
</protein>
<keyword evidence="1" id="KW-0472">Membrane</keyword>
<proteinExistence type="predicted"/>
<reference evidence="2" key="1">
    <citation type="submission" date="2018-06" db="EMBL/GenBank/DDBJ databases">
        <authorList>
            <person name="Zhirakovskaya E."/>
        </authorList>
    </citation>
    <scope>NUCLEOTIDE SEQUENCE</scope>
</reference>